<evidence type="ECO:0000313" key="3">
    <source>
        <dbReference type="EMBL" id="CAL6069580.1"/>
    </source>
</evidence>
<accession>A0AA86NI76</accession>
<dbReference type="PROSITE" id="PS51294">
    <property type="entry name" value="HTH_MYB"/>
    <property type="match status" value="1"/>
</dbReference>
<dbReference type="CDD" id="cd00167">
    <property type="entry name" value="SANT"/>
    <property type="match status" value="1"/>
</dbReference>
<dbReference type="EMBL" id="CATOUU010000199">
    <property type="protein sequence ID" value="CAI9920404.1"/>
    <property type="molecule type" value="Genomic_DNA"/>
</dbReference>
<organism evidence="2">
    <name type="scientific">Hexamita inflata</name>
    <dbReference type="NCBI Taxonomy" id="28002"/>
    <lineage>
        <taxon>Eukaryota</taxon>
        <taxon>Metamonada</taxon>
        <taxon>Diplomonadida</taxon>
        <taxon>Hexamitidae</taxon>
        <taxon>Hexamitinae</taxon>
        <taxon>Hexamita</taxon>
    </lineage>
</organism>
<dbReference type="InterPro" id="IPR009057">
    <property type="entry name" value="Homeodomain-like_sf"/>
</dbReference>
<keyword evidence="4" id="KW-1185">Reference proteome</keyword>
<dbReference type="EMBL" id="CAXDID020000278">
    <property type="protein sequence ID" value="CAL6069580.1"/>
    <property type="molecule type" value="Genomic_DNA"/>
</dbReference>
<sequence length="112" mass="13308">MQCTQNNSSSLIFAPYRSKRTWTVAEQAMFKQLYKLYRNNFKLYVPHFDGRTEGQIKSFYQNVVHNNKLIQQSKTKQQSYQNITATYYPSYLNDESLFESTTMTFDGLDMQQ</sequence>
<dbReference type="Pfam" id="PF00249">
    <property type="entry name" value="Myb_DNA-binding"/>
    <property type="match status" value="1"/>
</dbReference>
<dbReference type="InterPro" id="IPR017930">
    <property type="entry name" value="Myb_dom"/>
</dbReference>
<feature type="domain" description="HTH myb-type" evidence="1">
    <location>
        <begin position="14"/>
        <end position="68"/>
    </location>
</feature>
<reference evidence="2" key="1">
    <citation type="submission" date="2023-06" db="EMBL/GenBank/DDBJ databases">
        <authorList>
            <person name="Kurt Z."/>
        </authorList>
    </citation>
    <scope>NUCLEOTIDE SEQUENCE</scope>
</reference>
<protein>
    <recommendedName>
        <fullName evidence="1">HTH myb-type domain-containing protein</fullName>
    </recommendedName>
</protein>
<dbReference type="InterPro" id="IPR001005">
    <property type="entry name" value="SANT/Myb"/>
</dbReference>
<reference evidence="3 4" key="2">
    <citation type="submission" date="2024-07" db="EMBL/GenBank/DDBJ databases">
        <authorList>
            <person name="Akdeniz Z."/>
        </authorList>
    </citation>
    <scope>NUCLEOTIDE SEQUENCE [LARGE SCALE GENOMIC DNA]</scope>
</reference>
<dbReference type="SMART" id="SM00717">
    <property type="entry name" value="SANT"/>
    <property type="match status" value="1"/>
</dbReference>
<dbReference type="Gene3D" id="1.10.10.60">
    <property type="entry name" value="Homeodomain-like"/>
    <property type="match status" value="1"/>
</dbReference>
<evidence type="ECO:0000313" key="2">
    <source>
        <dbReference type="EMBL" id="CAI9920404.1"/>
    </source>
</evidence>
<comment type="caution">
    <text evidence="2">The sequence shown here is derived from an EMBL/GenBank/DDBJ whole genome shotgun (WGS) entry which is preliminary data.</text>
</comment>
<name>A0AA86NI76_9EUKA</name>
<dbReference type="Proteomes" id="UP001642409">
    <property type="component" value="Unassembled WGS sequence"/>
</dbReference>
<evidence type="ECO:0000259" key="1">
    <source>
        <dbReference type="PROSITE" id="PS51294"/>
    </source>
</evidence>
<dbReference type="SUPFAM" id="SSF46689">
    <property type="entry name" value="Homeodomain-like"/>
    <property type="match status" value="1"/>
</dbReference>
<evidence type="ECO:0000313" key="4">
    <source>
        <dbReference type="Proteomes" id="UP001642409"/>
    </source>
</evidence>
<gene>
    <name evidence="3" type="ORF">HINF_LOCUS54047</name>
    <name evidence="2" type="ORF">HINF_LOCUS8049</name>
</gene>
<proteinExistence type="predicted"/>
<dbReference type="AlphaFoldDB" id="A0AA86NI76"/>